<dbReference type="SUPFAM" id="SSF51690">
    <property type="entry name" value="Nicotinate/Quinolinate PRTase C-terminal domain-like"/>
    <property type="match status" value="1"/>
</dbReference>
<dbReference type="EMBL" id="ML976664">
    <property type="protein sequence ID" value="KAF1977097.1"/>
    <property type="molecule type" value="Genomic_DNA"/>
</dbReference>
<protein>
    <recommendedName>
        <fullName evidence="6">Nicotinate-nucleotide pyrophosphorylase [carboxylating]</fullName>
        <ecNumber evidence="5">2.4.2.19</ecNumber>
    </recommendedName>
    <alternativeName>
        <fullName evidence="10">Quinolinate phosphoribosyltransferase [decarboxylating]</fullName>
    </alternativeName>
</protein>
<evidence type="ECO:0000256" key="3">
    <source>
        <dbReference type="ARBA" id="ARBA00009400"/>
    </source>
</evidence>
<dbReference type="Pfam" id="PF01729">
    <property type="entry name" value="QRPTase_C"/>
    <property type="match status" value="1"/>
</dbReference>
<feature type="domain" description="Quinolinate phosphoribosyl transferase C-terminal" evidence="12">
    <location>
        <begin position="75"/>
        <end position="242"/>
    </location>
</feature>
<keyword evidence="14" id="KW-1185">Reference proteome</keyword>
<dbReference type="AlphaFoldDB" id="A0A6A5VV47"/>
<dbReference type="EC" id="2.4.2.19" evidence="5"/>
<dbReference type="FunFam" id="3.20.20.70:FF:000090">
    <property type="entry name" value="Nicotinate-nucleotide pyrophosphorylase [carboxylating]"/>
    <property type="match status" value="1"/>
</dbReference>
<comment type="catalytic activity">
    <reaction evidence="11">
        <text>nicotinate beta-D-ribonucleotide + CO2 + diphosphate = quinolinate + 5-phospho-alpha-D-ribose 1-diphosphate + 2 H(+)</text>
        <dbReference type="Rhea" id="RHEA:12733"/>
        <dbReference type="ChEBI" id="CHEBI:15378"/>
        <dbReference type="ChEBI" id="CHEBI:16526"/>
        <dbReference type="ChEBI" id="CHEBI:29959"/>
        <dbReference type="ChEBI" id="CHEBI:33019"/>
        <dbReference type="ChEBI" id="CHEBI:57502"/>
        <dbReference type="ChEBI" id="CHEBI:58017"/>
        <dbReference type="EC" id="2.4.2.19"/>
    </reaction>
</comment>
<dbReference type="InterPro" id="IPR027277">
    <property type="entry name" value="NadC/ModD"/>
</dbReference>
<dbReference type="GO" id="GO:0034213">
    <property type="term" value="P:quinolinate catabolic process"/>
    <property type="evidence" value="ECO:0007669"/>
    <property type="project" value="TreeGrafter"/>
</dbReference>
<evidence type="ECO:0000313" key="13">
    <source>
        <dbReference type="EMBL" id="KAF1977097.1"/>
    </source>
</evidence>
<dbReference type="GO" id="GO:0005737">
    <property type="term" value="C:cytoplasm"/>
    <property type="evidence" value="ECO:0007669"/>
    <property type="project" value="TreeGrafter"/>
</dbReference>
<dbReference type="PANTHER" id="PTHR32179">
    <property type="entry name" value="NICOTINATE-NUCLEOTIDE PYROPHOSPHORYLASE [CARBOXYLATING]"/>
    <property type="match status" value="1"/>
</dbReference>
<comment type="similarity">
    <text evidence="3">Belongs to the NadC/ModD family.</text>
</comment>
<dbReference type="GO" id="GO:0009435">
    <property type="term" value="P:NAD+ biosynthetic process"/>
    <property type="evidence" value="ECO:0007669"/>
    <property type="project" value="UniProtKB-UniPathway"/>
</dbReference>
<comment type="function">
    <text evidence="1">Involved in the catabolism of quinolinic acid (QA).</text>
</comment>
<evidence type="ECO:0000256" key="6">
    <source>
        <dbReference type="ARBA" id="ARBA00020990"/>
    </source>
</evidence>
<dbReference type="InterPro" id="IPR013785">
    <property type="entry name" value="Aldolase_TIM"/>
</dbReference>
<evidence type="ECO:0000256" key="1">
    <source>
        <dbReference type="ARBA" id="ARBA00003237"/>
    </source>
</evidence>
<dbReference type="Gene3D" id="3.20.20.70">
    <property type="entry name" value="Aldolase class I"/>
    <property type="match status" value="1"/>
</dbReference>
<evidence type="ECO:0000313" key="14">
    <source>
        <dbReference type="Proteomes" id="UP000800036"/>
    </source>
</evidence>
<evidence type="ECO:0000256" key="9">
    <source>
        <dbReference type="ARBA" id="ARBA00022679"/>
    </source>
</evidence>
<dbReference type="GO" id="GO:0004514">
    <property type="term" value="F:nicotinate-nucleotide diphosphorylase (carboxylating) activity"/>
    <property type="evidence" value="ECO:0007669"/>
    <property type="project" value="UniProtKB-EC"/>
</dbReference>
<dbReference type="Gene3D" id="3.90.1170.20">
    <property type="entry name" value="Quinolinate phosphoribosyl transferase, N-terminal domain"/>
    <property type="match status" value="2"/>
</dbReference>
<evidence type="ECO:0000256" key="8">
    <source>
        <dbReference type="ARBA" id="ARBA00022676"/>
    </source>
</evidence>
<evidence type="ECO:0000256" key="10">
    <source>
        <dbReference type="ARBA" id="ARBA00033102"/>
    </source>
</evidence>
<dbReference type="Proteomes" id="UP000800036">
    <property type="component" value="Unassembled WGS sequence"/>
</dbReference>
<dbReference type="InterPro" id="IPR004393">
    <property type="entry name" value="NadC"/>
</dbReference>
<evidence type="ECO:0000256" key="7">
    <source>
        <dbReference type="ARBA" id="ARBA00022642"/>
    </source>
</evidence>
<dbReference type="InterPro" id="IPR037128">
    <property type="entry name" value="Quinolinate_PRibosylTase_N_sf"/>
</dbReference>
<evidence type="ECO:0000256" key="5">
    <source>
        <dbReference type="ARBA" id="ARBA00011944"/>
    </source>
</evidence>
<organism evidence="13 14">
    <name type="scientific">Bimuria novae-zelandiae CBS 107.79</name>
    <dbReference type="NCBI Taxonomy" id="1447943"/>
    <lineage>
        <taxon>Eukaryota</taxon>
        <taxon>Fungi</taxon>
        <taxon>Dikarya</taxon>
        <taxon>Ascomycota</taxon>
        <taxon>Pezizomycotina</taxon>
        <taxon>Dothideomycetes</taxon>
        <taxon>Pleosporomycetidae</taxon>
        <taxon>Pleosporales</taxon>
        <taxon>Massarineae</taxon>
        <taxon>Didymosphaeriaceae</taxon>
        <taxon>Bimuria</taxon>
    </lineage>
</organism>
<dbReference type="InterPro" id="IPR002638">
    <property type="entry name" value="Quinolinate_PRibosylTrfase_C"/>
</dbReference>
<evidence type="ECO:0000256" key="4">
    <source>
        <dbReference type="ARBA" id="ARBA00011218"/>
    </source>
</evidence>
<evidence type="ECO:0000259" key="12">
    <source>
        <dbReference type="Pfam" id="PF01729"/>
    </source>
</evidence>
<dbReference type="UniPathway" id="UPA00253">
    <property type="reaction ID" value="UER00331"/>
</dbReference>
<dbReference type="OrthoDB" id="10067394at2759"/>
<sequence>MAEGAPAHGSVAHLLPQTYKRLVAEWLEEDTPSFDYGGFVVGEEISEAKLLGKSPVWLLLGERVALNTLARCSGIATKSNRLLRLVREAGYPNILAGTRKTTPGFRLVEKYGMLVGGVDAHRVDLSAMTMLKDNHIVAAGSITNAVRAAKAAGGFAIKVEVECQSFEEADEAIAAGADIVMLDNFTPDGVKVAAAQLKDKWGRGTGDRKTFLVEVSGGLTEDNVAPYVCGDVDIVSTSSIHQDLIADTIRLPGVDLASSQMAFQVSTERLLDIYYDIYWTACPAPLPMRYLNQRRLSGNHSMEDLLLVLQYIGSIFAPWTHPESYYELARIALESPKLPQTPWSVLALMLFATAQLHTDRAADSRRTLDRATFFAMELNMNAQEFAVAYGEGNPVLEESWRRTYYFLHLTDQHFSVIVNNPVCKLINVPNLVDLPCDDEYYESGDIPTPATWQQYDMREFNDVEVVYSSIAYMADISRITSYIMKSFEDTGTFNLEFVATIDAKLAIWHSLLPASKRDPMRHDGSIDEVMFLAHLMATILSMASHRPFSSLAYSFEELTTTSFSPAVPFMNAPKQGRPVHTARTLKACDMQTKLLAIPCAAERHNILSGCIVASIAVAQVAACKMLDEHALSIARDRVRLSIGYLKAMGAYWHTSAIMAKEVRFVARSALTGLPIAPTIQPNPNVEVEIPRDDLIWPIDPSAQIDIYAGMNIPVDYDAQMMSYASPSTSSL</sequence>
<dbReference type="SUPFAM" id="SSF54675">
    <property type="entry name" value="Nicotinate/Quinolinate PRTase N-terminal domain-like"/>
    <property type="match status" value="1"/>
</dbReference>
<comment type="pathway">
    <text evidence="2">Cofactor biosynthesis; NAD(+) biosynthesis; nicotinate D-ribonucleotide from quinolinate: step 1/1.</text>
</comment>
<evidence type="ECO:0000256" key="2">
    <source>
        <dbReference type="ARBA" id="ARBA00004893"/>
    </source>
</evidence>
<reference evidence="13" key="1">
    <citation type="journal article" date="2020" name="Stud. Mycol.">
        <title>101 Dothideomycetes genomes: a test case for predicting lifestyles and emergence of pathogens.</title>
        <authorList>
            <person name="Haridas S."/>
            <person name="Albert R."/>
            <person name="Binder M."/>
            <person name="Bloem J."/>
            <person name="Labutti K."/>
            <person name="Salamov A."/>
            <person name="Andreopoulos B."/>
            <person name="Baker S."/>
            <person name="Barry K."/>
            <person name="Bills G."/>
            <person name="Bluhm B."/>
            <person name="Cannon C."/>
            <person name="Castanera R."/>
            <person name="Culley D."/>
            <person name="Daum C."/>
            <person name="Ezra D."/>
            <person name="Gonzalez J."/>
            <person name="Henrissat B."/>
            <person name="Kuo A."/>
            <person name="Liang C."/>
            <person name="Lipzen A."/>
            <person name="Lutzoni F."/>
            <person name="Magnuson J."/>
            <person name="Mondo S."/>
            <person name="Nolan M."/>
            <person name="Ohm R."/>
            <person name="Pangilinan J."/>
            <person name="Park H.-J."/>
            <person name="Ramirez L."/>
            <person name="Alfaro M."/>
            <person name="Sun H."/>
            <person name="Tritt A."/>
            <person name="Yoshinaga Y."/>
            <person name="Zwiers L.-H."/>
            <person name="Turgeon B."/>
            <person name="Goodwin S."/>
            <person name="Spatafora J."/>
            <person name="Crous P."/>
            <person name="Grigoriev I."/>
        </authorList>
    </citation>
    <scope>NUCLEOTIDE SEQUENCE</scope>
    <source>
        <strain evidence="13">CBS 107.79</strain>
    </source>
</reference>
<dbReference type="CDD" id="cd12148">
    <property type="entry name" value="fungal_TF_MHR"/>
    <property type="match status" value="1"/>
</dbReference>
<dbReference type="InterPro" id="IPR036068">
    <property type="entry name" value="Nicotinate_pribotase-like_C"/>
</dbReference>
<evidence type="ECO:0000256" key="11">
    <source>
        <dbReference type="ARBA" id="ARBA00047445"/>
    </source>
</evidence>
<comment type="subunit">
    <text evidence="4">Hexamer formed by 3 homodimers.</text>
</comment>
<keyword evidence="9" id="KW-0808">Transferase</keyword>
<keyword evidence="7" id="KW-0662">Pyridine nucleotide biosynthesis</keyword>
<accession>A0A6A5VV47</accession>
<proteinExistence type="inferred from homology"/>
<name>A0A6A5VV47_9PLEO</name>
<gene>
    <name evidence="13" type="ORF">BU23DRAFT_453696</name>
</gene>
<keyword evidence="8" id="KW-0328">Glycosyltransferase</keyword>
<dbReference type="NCBIfam" id="TIGR00078">
    <property type="entry name" value="nadC"/>
    <property type="match status" value="1"/>
</dbReference>
<dbReference type="PANTHER" id="PTHR32179:SF3">
    <property type="entry name" value="NICOTINATE-NUCLEOTIDE PYROPHOSPHORYLASE [CARBOXYLATING]"/>
    <property type="match status" value="1"/>
</dbReference>